<reference evidence="9 10" key="1">
    <citation type="journal article" date="2016" name="Nat. Commun.">
        <title>Thousands of microbial genomes shed light on interconnected biogeochemical processes in an aquifer system.</title>
        <authorList>
            <person name="Anantharaman K."/>
            <person name="Brown C.T."/>
            <person name="Hug L.A."/>
            <person name="Sharon I."/>
            <person name="Castelle C.J."/>
            <person name="Probst A.J."/>
            <person name="Thomas B.C."/>
            <person name="Singh A."/>
            <person name="Wilkins M.J."/>
            <person name="Karaoz U."/>
            <person name="Brodie E.L."/>
            <person name="Williams K.H."/>
            <person name="Hubbard S.S."/>
            <person name="Banfield J.F."/>
        </authorList>
    </citation>
    <scope>NUCLEOTIDE SEQUENCE [LARGE SCALE GENOMIC DNA]</scope>
</reference>
<dbReference type="PANTHER" id="PTHR30472">
    <property type="entry name" value="FERRIC ENTEROBACTIN TRANSPORT SYSTEM PERMEASE PROTEIN"/>
    <property type="match status" value="1"/>
</dbReference>
<evidence type="ECO:0000256" key="2">
    <source>
        <dbReference type="ARBA" id="ARBA00007935"/>
    </source>
</evidence>
<feature type="transmembrane region" description="Helical" evidence="8">
    <location>
        <begin position="103"/>
        <end position="121"/>
    </location>
</feature>
<keyword evidence="5 8" id="KW-0812">Transmembrane</keyword>
<dbReference type="GO" id="GO:0033214">
    <property type="term" value="P:siderophore-iron import into cell"/>
    <property type="evidence" value="ECO:0007669"/>
    <property type="project" value="TreeGrafter"/>
</dbReference>
<evidence type="ECO:0000256" key="1">
    <source>
        <dbReference type="ARBA" id="ARBA00004651"/>
    </source>
</evidence>
<evidence type="ECO:0000256" key="5">
    <source>
        <dbReference type="ARBA" id="ARBA00022692"/>
    </source>
</evidence>
<dbReference type="InterPro" id="IPR037294">
    <property type="entry name" value="ABC_BtuC-like"/>
</dbReference>
<dbReference type="Pfam" id="PF01032">
    <property type="entry name" value="FecCD"/>
    <property type="match status" value="1"/>
</dbReference>
<dbReference type="SUPFAM" id="SSF81345">
    <property type="entry name" value="ABC transporter involved in vitamin B12 uptake, BtuC"/>
    <property type="match status" value="1"/>
</dbReference>
<keyword evidence="4" id="KW-1003">Cell membrane</keyword>
<comment type="similarity">
    <text evidence="2">Belongs to the binding-protein-dependent transport system permease family. FecCD subfamily.</text>
</comment>
<gene>
    <name evidence="9" type="ORF">A2V58_07280</name>
</gene>
<feature type="transmembrane region" description="Helical" evidence="8">
    <location>
        <begin position="35"/>
        <end position="63"/>
    </location>
</feature>
<evidence type="ECO:0000256" key="4">
    <source>
        <dbReference type="ARBA" id="ARBA00022475"/>
    </source>
</evidence>
<evidence type="ECO:0000256" key="6">
    <source>
        <dbReference type="ARBA" id="ARBA00022989"/>
    </source>
</evidence>
<evidence type="ECO:0000256" key="7">
    <source>
        <dbReference type="ARBA" id="ARBA00023136"/>
    </source>
</evidence>
<comment type="caution">
    <text evidence="9">The sequence shown here is derived from an EMBL/GenBank/DDBJ whole genome shotgun (WGS) entry which is preliminary data.</text>
</comment>
<dbReference type="EMBL" id="MFSV01000122">
    <property type="protein sequence ID" value="OGI57652.1"/>
    <property type="molecule type" value="Genomic_DNA"/>
</dbReference>
<evidence type="ECO:0000313" key="10">
    <source>
        <dbReference type="Proteomes" id="UP000177950"/>
    </source>
</evidence>
<dbReference type="PANTHER" id="PTHR30472:SF25">
    <property type="entry name" value="ABC TRANSPORTER PERMEASE PROTEIN MJ0876-RELATED"/>
    <property type="match status" value="1"/>
</dbReference>
<feature type="transmembrane region" description="Helical" evidence="8">
    <location>
        <begin position="75"/>
        <end position="97"/>
    </location>
</feature>
<keyword evidence="7 8" id="KW-0472">Membrane</keyword>
<protein>
    <recommendedName>
        <fullName evidence="11">Iron ABC transporter</fullName>
    </recommendedName>
</protein>
<proteinExistence type="inferred from homology"/>
<accession>A0A1F6UK61</accession>
<organism evidence="9 10">
    <name type="scientific">Candidatus Muproteobacteria bacterium RBG_19FT_COMBO_61_10</name>
    <dbReference type="NCBI Taxonomy" id="1817761"/>
    <lineage>
        <taxon>Bacteria</taxon>
        <taxon>Pseudomonadati</taxon>
        <taxon>Pseudomonadota</taxon>
        <taxon>Candidatus Muproteobacteria</taxon>
    </lineage>
</organism>
<evidence type="ECO:0000256" key="8">
    <source>
        <dbReference type="SAM" id="Phobius"/>
    </source>
</evidence>
<dbReference type="GO" id="GO:0005886">
    <property type="term" value="C:plasma membrane"/>
    <property type="evidence" value="ECO:0007669"/>
    <property type="project" value="UniProtKB-SubCell"/>
</dbReference>
<evidence type="ECO:0008006" key="11">
    <source>
        <dbReference type="Google" id="ProtNLM"/>
    </source>
</evidence>
<sequence>MLLILPLGRALNLYARGEQVAAALGENVTFIRRSVYVAASLLTATAVTLAGSVGFVGLIVPHLLRLLGETDYRRLLPNAVLLGGSFMLLADTLARSVLAPMQLPVGTLTALLGTPVFLYLLTRTPRT</sequence>
<evidence type="ECO:0000313" key="9">
    <source>
        <dbReference type="EMBL" id="OGI57652.1"/>
    </source>
</evidence>
<keyword evidence="3" id="KW-0813">Transport</keyword>
<dbReference type="Proteomes" id="UP000177950">
    <property type="component" value="Unassembled WGS sequence"/>
</dbReference>
<dbReference type="AlphaFoldDB" id="A0A1F6UK61"/>
<dbReference type="GO" id="GO:0022857">
    <property type="term" value="F:transmembrane transporter activity"/>
    <property type="evidence" value="ECO:0007669"/>
    <property type="project" value="InterPro"/>
</dbReference>
<keyword evidence="6 8" id="KW-1133">Transmembrane helix</keyword>
<evidence type="ECO:0000256" key="3">
    <source>
        <dbReference type="ARBA" id="ARBA00022448"/>
    </source>
</evidence>
<dbReference type="InterPro" id="IPR000522">
    <property type="entry name" value="ABC_transptr_permease_BtuC"/>
</dbReference>
<dbReference type="Gene3D" id="1.10.3470.10">
    <property type="entry name" value="ABC transporter involved in vitamin B12 uptake, BtuC"/>
    <property type="match status" value="1"/>
</dbReference>
<name>A0A1F6UK61_9PROT</name>
<comment type="subcellular location">
    <subcellularLocation>
        <location evidence="1">Cell membrane</location>
        <topology evidence="1">Multi-pass membrane protein</topology>
    </subcellularLocation>
</comment>